<dbReference type="EMBL" id="VUJX02000008">
    <property type="protein sequence ID" value="KAL0932878.1"/>
    <property type="molecule type" value="Genomic_DNA"/>
</dbReference>
<organism evidence="1 2">
    <name type="scientific">Colletotrichum truncatum</name>
    <name type="common">Anthracnose fungus</name>
    <name type="synonym">Colletotrichum capsici</name>
    <dbReference type="NCBI Taxonomy" id="5467"/>
    <lineage>
        <taxon>Eukaryota</taxon>
        <taxon>Fungi</taxon>
        <taxon>Dikarya</taxon>
        <taxon>Ascomycota</taxon>
        <taxon>Pezizomycotina</taxon>
        <taxon>Sordariomycetes</taxon>
        <taxon>Hypocreomycetidae</taxon>
        <taxon>Glomerellales</taxon>
        <taxon>Glomerellaceae</taxon>
        <taxon>Colletotrichum</taxon>
        <taxon>Colletotrichum truncatum species complex</taxon>
    </lineage>
</organism>
<gene>
    <name evidence="1" type="ORF">CTRU02_211841</name>
</gene>
<keyword evidence="2" id="KW-1185">Reference proteome</keyword>
<evidence type="ECO:0000313" key="2">
    <source>
        <dbReference type="Proteomes" id="UP000805649"/>
    </source>
</evidence>
<evidence type="ECO:0000313" key="1">
    <source>
        <dbReference type="EMBL" id="KAL0932878.1"/>
    </source>
</evidence>
<protein>
    <submittedName>
        <fullName evidence="1">Fibronectin type III domain-containing protein</fullName>
    </submittedName>
</protein>
<dbReference type="Proteomes" id="UP000805649">
    <property type="component" value="Unassembled WGS sequence"/>
</dbReference>
<accession>A0ACC3YLW7</accession>
<sequence>MTDMPTNAGQPIKIMIVGDSMSQGHEGDFTWRYRLWQWLQKEDVDFQFVGPYTGTKTPIEAHPPKPPPLKDVSPPENMLDDSGPIDAGGYAHGVDFPSHHFSVWGEQAAHSAQNISTNTELFKPDYLLVMLGFNDMGWGILNPEGTVGAMKKLLANARAANPTLRFAVANVPQRTPVDGTENLLKMVKTYNHLLKASIGDWSLEDSPVKLVRVWETYNCSEGSYDGLHPNSIGEFQIAKAFSETLTAEFGIGGEELKIPSNTPERPTPIPANITAKVMPYGIAVTWAPVYGAFGYDVRSRTGGDSKWDTWRKETNRHDTTGVQDGEEYQYQVRTYNGDSLASRWSSIVTAIAHPRTAPPPTDIIVRPDVSSVFVTWQAPSGKWEIDRYELRIIDASTSLSFPLIQGYKNTKATIGKEHVILGHRYETFLSTWTQEGPGASASGRSFIAGFGEPLAPTQLHLELMNWTSARITWKPSESATGYRVWVRNLIDGTELVEEAGKELESHVVIFPTPSVYNFEICVSALNGNEESPKSKGVILPRDNAEL</sequence>
<comment type="caution">
    <text evidence="1">The sequence shown here is derived from an EMBL/GenBank/DDBJ whole genome shotgun (WGS) entry which is preliminary data.</text>
</comment>
<reference evidence="1 2" key="1">
    <citation type="journal article" date="2020" name="Phytopathology">
        <title>Genome Sequence Resources of Colletotrichum truncatum, C. plurivorum, C. musicola, and C. sojae: Four Species Pathogenic to Soybean (Glycine max).</title>
        <authorList>
            <person name="Rogerio F."/>
            <person name="Boufleur T.R."/>
            <person name="Ciampi-Guillardi M."/>
            <person name="Sukno S.A."/>
            <person name="Thon M.R."/>
            <person name="Massola Junior N.S."/>
            <person name="Baroncelli R."/>
        </authorList>
    </citation>
    <scope>NUCLEOTIDE SEQUENCE [LARGE SCALE GENOMIC DNA]</scope>
    <source>
        <strain evidence="1 2">CMES1059</strain>
    </source>
</reference>
<name>A0ACC3YLW7_COLTU</name>
<proteinExistence type="predicted"/>